<evidence type="ECO:0000259" key="2">
    <source>
        <dbReference type="Pfam" id="PF18276"/>
    </source>
</evidence>
<keyword evidence="1" id="KW-0732">Signal</keyword>
<feature type="chain" id="PRO_5004461379" description="Tc toxin complex TcA C-terminal TcB-binding domain-containing protein" evidence="1">
    <location>
        <begin position="24"/>
        <end position="113"/>
    </location>
</feature>
<dbReference type="OrthoDB" id="4940706at2759"/>
<reference evidence="4" key="1">
    <citation type="submission" date="2012-06" db="EMBL/GenBank/DDBJ databases">
        <title>The genome sequence of Coniosporium apollinis CBS 100218.</title>
        <authorList>
            <consortium name="The Broad Institute Genome Sequencing Platform"/>
            <person name="Cuomo C."/>
            <person name="Gorbushina A."/>
            <person name="Noack S."/>
            <person name="Walker B."/>
            <person name="Young S.K."/>
            <person name="Zeng Q."/>
            <person name="Gargeya S."/>
            <person name="Fitzgerald M."/>
            <person name="Haas B."/>
            <person name="Abouelleil A."/>
            <person name="Alvarado L."/>
            <person name="Arachchi H.M."/>
            <person name="Berlin A.M."/>
            <person name="Chapman S.B."/>
            <person name="Goldberg J."/>
            <person name="Griggs A."/>
            <person name="Gujja S."/>
            <person name="Hansen M."/>
            <person name="Howarth C."/>
            <person name="Imamovic A."/>
            <person name="Larimer J."/>
            <person name="McCowan C."/>
            <person name="Montmayeur A."/>
            <person name="Murphy C."/>
            <person name="Neiman D."/>
            <person name="Pearson M."/>
            <person name="Priest M."/>
            <person name="Roberts A."/>
            <person name="Saif S."/>
            <person name="Shea T."/>
            <person name="Sisk P."/>
            <person name="Sykes S."/>
            <person name="Wortman J."/>
            <person name="Nusbaum C."/>
            <person name="Birren B."/>
        </authorList>
    </citation>
    <scope>NUCLEOTIDE SEQUENCE [LARGE SCALE GENOMIC DNA]</scope>
    <source>
        <strain evidence="4">CBS 100218</strain>
    </source>
</reference>
<dbReference type="AlphaFoldDB" id="R7Z316"/>
<accession>R7Z316</accession>
<dbReference type="HOGENOM" id="CLU_2133370_0_0_1"/>
<dbReference type="Pfam" id="PF18276">
    <property type="entry name" value="TcA_TcB_BD"/>
    <property type="match status" value="1"/>
</dbReference>
<proteinExistence type="predicted"/>
<dbReference type="EMBL" id="JH767596">
    <property type="protein sequence ID" value="EON68424.1"/>
    <property type="molecule type" value="Genomic_DNA"/>
</dbReference>
<dbReference type="GeneID" id="19905059"/>
<feature type="domain" description="Tc toxin complex TcA C-terminal TcB-binding" evidence="2">
    <location>
        <begin position="7"/>
        <end position="103"/>
    </location>
</feature>
<keyword evidence="4" id="KW-1185">Reference proteome</keyword>
<evidence type="ECO:0000313" key="4">
    <source>
        <dbReference type="Proteomes" id="UP000016924"/>
    </source>
</evidence>
<protein>
    <recommendedName>
        <fullName evidence="2">Tc toxin complex TcA C-terminal TcB-binding domain-containing protein</fullName>
    </recommendedName>
</protein>
<evidence type="ECO:0000313" key="3">
    <source>
        <dbReference type="EMBL" id="EON68424.1"/>
    </source>
</evidence>
<name>R7Z316_CONA1</name>
<dbReference type="STRING" id="1168221.R7Z316"/>
<organism evidence="3 4">
    <name type="scientific">Coniosporium apollinis (strain CBS 100218)</name>
    <name type="common">Rock-inhabiting black yeast</name>
    <dbReference type="NCBI Taxonomy" id="1168221"/>
    <lineage>
        <taxon>Eukaryota</taxon>
        <taxon>Fungi</taxon>
        <taxon>Dikarya</taxon>
        <taxon>Ascomycota</taxon>
        <taxon>Pezizomycotina</taxon>
        <taxon>Dothideomycetes</taxon>
        <taxon>Dothideomycetes incertae sedis</taxon>
        <taxon>Coniosporium</taxon>
    </lineage>
</organism>
<dbReference type="Proteomes" id="UP000016924">
    <property type="component" value="Unassembled WGS sequence"/>
</dbReference>
<evidence type="ECO:0000256" key="1">
    <source>
        <dbReference type="SAM" id="SignalP"/>
    </source>
</evidence>
<gene>
    <name evidence="3" type="ORF">W97_07748</name>
</gene>
<feature type="signal peptide" evidence="1">
    <location>
        <begin position="1"/>
        <end position="23"/>
    </location>
</feature>
<sequence>MDTLLARLDPIALLSLLTLRTLGKCTFSMPEAIFGLDHLRHYFSRIKSVAISIPCLVGPFTPVSAALRPLSSRYQAKPTRINAHPKNPPGGDDRLVYNVVPPLVITVGIFGAK</sequence>
<dbReference type="InterPro" id="IPR040840">
    <property type="entry name" value="TcA_TcB_BD"/>
</dbReference>
<dbReference type="RefSeq" id="XP_007783741.1">
    <property type="nucleotide sequence ID" value="XM_007785551.1"/>
</dbReference>